<proteinExistence type="predicted"/>
<gene>
    <name evidence="2" type="ORF">ANN_10332</name>
</gene>
<evidence type="ECO:0000313" key="2">
    <source>
        <dbReference type="EMBL" id="KAJ4448317.1"/>
    </source>
</evidence>
<dbReference type="EMBL" id="JAJSOF020000005">
    <property type="protein sequence ID" value="KAJ4448317.1"/>
    <property type="molecule type" value="Genomic_DNA"/>
</dbReference>
<reference evidence="2 3" key="1">
    <citation type="journal article" date="2022" name="Allergy">
        <title>Genome assembly and annotation of Periplaneta americana reveal a comprehensive cockroach allergen profile.</title>
        <authorList>
            <person name="Wang L."/>
            <person name="Xiong Q."/>
            <person name="Saelim N."/>
            <person name="Wang L."/>
            <person name="Nong W."/>
            <person name="Wan A.T."/>
            <person name="Shi M."/>
            <person name="Liu X."/>
            <person name="Cao Q."/>
            <person name="Hui J.H.L."/>
            <person name="Sookrung N."/>
            <person name="Leung T.F."/>
            <person name="Tungtrongchitr A."/>
            <person name="Tsui S.K.W."/>
        </authorList>
    </citation>
    <scope>NUCLEOTIDE SEQUENCE [LARGE SCALE GENOMIC DNA]</scope>
    <source>
        <strain evidence="2">PWHHKU_190912</strain>
    </source>
</reference>
<organism evidence="2 3">
    <name type="scientific">Periplaneta americana</name>
    <name type="common">American cockroach</name>
    <name type="synonym">Blatta americana</name>
    <dbReference type="NCBI Taxonomy" id="6978"/>
    <lineage>
        <taxon>Eukaryota</taxon>
        <taxon>Metazoa</taxon>
        <taxon>Ecdysozoa</taxon>
        <taxon>Arthropoda</taxon>
        <taxon>Hexapoda</taxon>
        <taxon>Insecta</taxon>
        <taxon>Pterygota</taxon>
        <taxon>Neoptera</taxon>
        <taxon>Polyneoptera</taxon>
        <taxon>Dictyoptera</taxon>
        <taxon>Blattodea</taxon>
        <taxon>Blattoidea</taxon>
        <taxon>Blattidae</taxon>
        <taxon>Blattinae</taxon>
        <taxon>Periplaneta</taxon>
    </lineage>
</organism>
<feature type="region of interest" description="Disordered" evidence="1">
    <location>
        <begin position="188"/>
        <end position="215"/>
    </location>
</feature>
<evidence type="ECO:0000256" key="1">
    <source>
        <dbReference type="SAM" id="MobiDB-lite"/>
    </source>
</evidence>
<comment type="caution">
    <text evidence="2">The sequence shown here is derived from an EMBL/GenBank/DDBJ whole genome shotgun (WGS) entry which is preliminary data.</text>
</comment>
<evidence type="ECO:0000313" key="3">
    <source>
        <dbReference type="Proteomes" id="UP001148838"/>
    </source>
</evidence>
<dbReference type="Proteomes" id="UP001148838">
    <property type="component" value="Unassembled WGS sequence"/>
</dbReference>
<keyword evidence="3" id="KW-1185">Reference proteome</keyword>
<name>A0ABQ8TP01_PERAM</name>
<accession>A0ABQ8TP01</accession>
<sequence length="215" mass="25199">MRRDAVVRSEAKLEDVEEKHKILSKNQFDFRNNISTDDALINVTGKIINELDIANKCLGIFLDLRKAFDTINHNLLLDKLHTIGVRVGLRKITFVRDRAYFLGFRTKPIREIFCEMSTSSEKDYVFPNSSHSCHYRRYRTYRHVLFRMNAVLARQLLCLLGYTPLRKCSKIEFSSDERVMERRKFSPAPGFEPGFSALRADALSTKPRRIQPRRR</sequence>
<protein>
    <recommendedName>
        <fullName evidence="4">Reverse transcriptase domain-containing protein</fullName>
    </recommendedName>
</protein>
<feature type="compositionally biased region" description="Basic residues" evidence="1">
    <location>
        <begin position="206"/>
        <end position="215"/>
    </location>
</feature>
<evidence type="ECO:0008006" key="4">
    <source>
        <dbReference type="Google" id="ProtNLM"/>
    </source>
</evidence>